<feature type="domain" description="NADP-dependent oxidoreductase" evidence="4">
    <location>
        <begin position="196"/>
        <end position="468"/>
    </location>
</feature>
<keyword evidence="5" id="KW-0813">Transport</keyword>
<reference evidence="5" key="2">
    <citation type="submission" date="2020-01" db="EMBL/GenBank/DDBJ databases">
        <authorList>
            <person name="Korhonen P.K.K."/>
            <person name="Guangxu M.G."/>
            <person name="Wang T.W."/>
            <person name="Stroehlein A.J.S."/>
            <person name="Young N.D."/>
            <person name="Ang C.-S.A."/>
            <person name="Fernando D.W.F."/>
            <person name="Lu H.L."/>
            <person name="Taylor S.T."/>
            <person name="Ehtesham M.E.M."/>
            <person name="Najaraj S.H.N."/>
            <person name="Harsha G.H.G."/>
            <person name="Madugundu A.M."/>
            <person name="Renuse S.R."/>
            <person name="Holt D.H."/>
            <person name="Pandey A.P."/>
            <person name="Papenfuss A.P."/>
            <person name="Gasser R.B.G."/>
            <person name="Fischer K.F."/>
        </authorList>
    </citation>
    <scope>NUCLEOTIDE SEQUENCE</scope>
    <source>
        <strain evidence="5">SSS_KF_BRIS2020</strain>
    </source>
</reference>
<evidence type="ECO:0000256" key="1">
    <source>
        <dbReference type="ARBA" id="ARBA00006515"/>
    </source>
</evidence>
<keyword evidence="5" id="KW-0407">Ion channel</keyword>
<dbReference type="SUPFAM" id="SSF51430">
    <property type="entry name" value="NAD(P)-linked oxidoreductase"/>
    <property type="match status" value="1"/>
</dbReference>
<evidence type="ECO:0000313" key="6">
    <source>
        <dbReference type="EnsemblMetazoa" id="KAF7493448.1"/>
    </source>
</evidence>
<keyword evidence="7" id="KW-1185">Reference proteome</keyword>
<dbReference type="EnsemblMetazoa" id="SSS_1456s_mrna">
    <property type="protein sequence ID" value="KAF7493448.1"/>
    <property type="gene ID" value="SSS_1456"/>
</dbReference>
<dbReference type="GO" id="GO:0044325">
    <property type="term" value="F:transmembrane transporter binding"/>
    <property type="evidence" value="ECO:0007669"/>
    <property type="project" value="TreeGrafter"/>
</dbReference>
<dbReference type="GO" id="GO:0015459">
    <property type="term" value="F:potassium channel regulator activity"/>
    <property type="evidence" value="ECO:0007669"/>
    <property type="project" value="TreeGrafter"/>
</dbReference>
<keyword evidence="3" id="KW-0560">Oxidoreductase</keyword>
<dbReference type="InterPro" id="IPR023210">
    <property type="entry name" value="NADP_OxRdtase_dom"/>
</dbReference>
<proteinExistence type="inferred from homology"/>
<evidence type="ECO:0000313" key="5">
    <source>
        <dbReference type="EMBL" id="KAF7493448.1"/>
    </source>
</evidence>
<dbReference type="AlphaFoldDB" id="A0A834RHD9"/>
<dbReference type="GO" id="GO:1901379">
    <property type="term" value="P:regulation of potassium ion transmembrane transport"/>
    <property type="evidence" value="ECO:0007669"/>
    <property type="project" value="TreeGrafter"/>
</dbReference>
<dbReference type="GO" id="GO:0016491">
    <property type="term" value="F:oxidoreductase activity"/>
    <property type="evidence" value="ECO:0007669"/>
    <property type="project" value="UniProtKB-KW"/>
</dbReference>
<dbReference type="Gene3D" id="3.20.20.100">
    <property type="entry name" value="NADP-dependent oxidoreductase domain"/>
    <property type="match status" value="1"/>
</dbReference>
<dbReference type="CDD" id="cd19142">
    <property type="entry name" value="AKR_AKR6B1"/>
    <property type="match status" value="1"/>
</dbReference>
<keyword evidence="5" id="KW-0406">Ion transport</keyword>
<dbReference type="PRINTS" id="PR01577">
    <property type="entry name" value="KCNABCHANNEL"/>
</dbReference>
<dbReference type="EMBL" id="WVUK01000056">
    <property type="protein sequence ID" value="KAF7493448.1"/>
    <property type="molecule type" value="Genomic_DNA"/>
</dbReference>
<reference evidence="6" key="3">
    <citation type="submission" date="2022-06" db="UniProtKB">
        <authorList>
            <consortium name="EnsemblMetazoa"/>
        </authorList>
    </citation>
    <scope>IDENTIFICATION</scope>
</reference>
<organism evidence="5">
    <name type="scientific">Sarcoptes scabiei</name>
    <name type="common">Itch mite</name>
    <name type="synonym">Acarus scabiei</name>
    <dbReference type="NCBI Taxonomy" id="52283"/>
    <lineage>
        <taxon>Eukaryota</taxon>
        <taxon>Metazoa</taxon>
        <taxon>Ecdysozoa</taxon>
        <taxon>Arthropoda</taxon>
        <taxon>Chelicerata</taxon>
        <taxon>Arachnida</taxon>
        <taxon>Acari</taxon>
        <taxon>Acariformes</taxon>
        <taxon>Sarcoptiformes</taxon>
        <taxon>Astigmata</taxon>
        <taxon>Psoroptidia</taxon>
        <taxon>Sarcoptoidea</taxon>
        <taxon>Sarcoptidae</taxon>
        <taxon>Sarcoptinae</taxon>
        <taxon>Sarcoptes</taxon>
    </lineage>
</organism>
<dbReference type="Pfam" id="PF00248">
    <property type="entry name" value="Aldo_ket_red"/>
    <property type="match status" value="1"/>
</dbReference>
<dbReference type="GO" id="GO:0008076">
    <property type="term" value="C:voltage-gated potassium channel complex"/>
    <property type="evidence" value="ECO:0007669"/>
    <property type="project" value="TreeGrafter"/>
</dbReference>
<dbReference type="InterPro" id="IPR036812">
    <property type="entry name" value="NAD(P)_OxRdtase_dom_sf"/>
</dbReference>
<comment type="similarity">
    <text evidence="1">Belongs to the shaker potassium channel beta subunit family.</text>
</comment>
<name>A0A834RHD9_SARSC</name>
<evidence type="ECO:0000259" key="4">
    <source>
        <dbReference type="Pfam" id="PF00248"/>
    </source>
</evidence>
<evidence type="ECO:0000313" key="7">
    <source>
        <dbReference type="Proteomes" id="UP000070412"/>
    </source>
</evidence>
<dbReference type="OrthoDB" id="1720422at2759"/>
<dbReference type="PANTHER" id="PTHR43150:SF2">
    <property type="entry name" value="HYPERKINETIC, ISOFORM M"/>
    <property type="match status" value="1"/>
</dbReference>
<dbReference type="Proteomes" id="UP000070412">
    <property type="component" value="Unassembled WGS sequence"/>
</dbReference>
<evidence type="ECO:0000256" key="3">
    <source>
        <dbReference type="ARBA" id="ARBA00023002"/>
    </source>
</evidence>
<dbReference type="InterPro" id="IPR005399">
    <property type="entry name" value="K_chnl_volt-dep_bsu_KCNAB-rel"/>
</dbReference>
<accession>A0A834RHD9</accession>
<gene>
    <name evidence="5" type="ORF">SSS_1456</name>
</gene>
<keyword evidence="2" id="KW-0521">NADP</keyword>
<protein>
    <submittedName>
        <fullName evidence="5">Voltage-gated potassium channel subunit beta-2</fullName>
    </submittedName>
</protein>
<reference evidence="7" key="1">
    <citation type="journal article" date="2020" name="PLoS Negl. Trop. Dis.">
        <title>High-quality nuclear genome for Sarcoptes scabiei-A critical resource for a neglected parasite.</title>
        <authorList>
            <person name="Korhonen P.K."/>
            <person name="Gasser R.B."/>
            <person name="Ma G."/>
            <person name="Wang T."/>
            <person name="Stroehlein A.J."/>
            <person name="Young N.D."/>
            <person name="Ang C.S."/>
            <person name="Fernando D.D."/>
            <person name="Lu H.C."/>
            <person name="Taylor S."/>
            <person name="Reynolds S.L."/>
            <person name="Mofiz E."/>
            <person name="Najaraj S.H."/>
            <person name="Gowda H."/>
            <person name="Madugundu A."/>
            <person name="Renuse S."/>
            <person name="Holt D."/>
            <person name="Pandey A."/>
            <person name="Papenfuss A.T."/>
            <person name="Fischer K."/>
        </authorList>
    </citation>
    <scope>NUCLEOTIDE SEQUENCE [LARGE SCALE GENOMIC DNA]</scope>
</reference>
<evidence type="ECO:0000256" key="2">
    <source>
        <dbReference type="ARBA" id="ARBA00022857"/>
    </source>
</evidence>
<sequence length="498" mass="56785">MQSELSSSIPSTNNHMLKIKNEGIDNNNQNKVKKIEYEDIGDDDRHHPSSVDKNFISNLGTINTITKSSLSSIAPSKISENGEFSSKHSDRDEKCREIKSKSILPSFRFSFSSLSNQTNFTDILDSYDLDKKAVTMEKKKEIFLKKTPDPGQLFDCLYFQGTEHENIHMKYRNIGKNGLRVPILAFSAWSNFSHVPEHIAGSIIEAALENGVNYFDTGDSFEQGQAETLLGTVLKKGNWPRSSYILSTKIFWKTGPSAHRGAGLSRKFIIEAVEASLRRLQTKYIDILIIHKLDAMCPMEEIVRTMSYLINNGIIFYWGTSRFSPMHIAEAFLTARQFNCPPPICEQMEYHMFTRDKMELQMLELFHKSGIGCITWSPISLQNDDGIHLIIRKQTNDYHHKLTELKKLCENLHCDLTQLSLAWCLQNENVNCILITATSLHEFYLKLNSIKIYPILTDQVNSEIEAILENNPVIKRLQPKTPSIAIDVVTEPDMVLDQ</sequence>
<dbReference type="GO" id="GO:0034220">
    <property type="term" value="P:monoatomic ion transmembrane transport"/>
    <property type="evidence" value="ECO:0007669"/>
    <property type="project" value="UniProtKB-KW"/>
</dbReference>
<dbReference type="PANTHER" id="PTHR43150">
    <property type="entry name" value="HYPERKINETIC, ISOFORM M"/>
    <property type="match status" value="1"/>
</dbReference>